<evidence type="ECO:0000313" key="1">
    <source>
        <dbReference type="EMBL" id="MBO1511879.1"/>
    </source>
</evidence>
<dbReference type="Proteomes" id="UP000663981">
    <property type="component" value="Unassembled WGS sequence"/>
</dbReference>
<comment type="caution">
    <text evidence="1">The sequence shown here is derived from an EMBL/GenBank/DDBJ whole genome shotgun (WGS) entry which is preliminary data.</text>
</comment>
<evidence type="ECO:0008006" key="3">
    <source>
        <dbReference type="Google" id="ProtNLM"/>
    </source>
</evidence>
<dbReference type="Pfam" id="PF14072">
    <property type="entry name" value="DndB"/>
    <property type="match status" value="1"/>
</dbReference>
<gene>
    <name evidence="1" type="ORF">I7822_09370</name>
</gene>
<sequence length="333" mass="38935">MDIKPTIEYMTLSYLAKQFEEDHIILRASIKEHIQALRKYILNGIDKQQAFLPMLVANKTKDGKLQMIDGSTRVRAIYSLFQSLQNKQTDKDERNTKTAVYFENSSIGIQVFHEFSDEECDQLYIDFNTKGKKVALSKLIEYDSRHMDNHITNKLLETNTMLKEAGIDTEKRAIIRPTNTKFLSLSQLRQIVNVFMEGHHLVVKKESSKSYPLTEEEYIHLINAWIYELFKWQKPRDIGNYHKTMLASFPIIISLAYYANEGIIHKTLEERTSLMMMKMKQLSHVDWSTSNKCWEEFKGAYRKGSDLYFIKNEPAAIKQLVNWYNQLHIKGGG</sequence>
<dbReference type="EMBL" id="JAGDEL010000005">
    <property type="protein sequence ID" value="MBO1511879.1"/>
    <property type="molecule type" value="Genomic_DNA"/>
</dbReference>
<keyword evidence="2" id="KW-1185">Reference proteome</keyword>
<evidence type="ECO:0000313" key="2">
    <source>
        <dbReference type="Proteomes" id="UP000663981"/>
    </source>
</evidence>
<dbReference type="InterPro" id="IPR017642">
    <property type="entry name" value="DNA_S_mod_DndB"/>
</dbReference>
<dbReference type="RefSeq" id="WP_207977287.1">
    <property type="nucleotide sequence ID" value="NZ_JAGDEL010000005.1"/>
</dbReference>
<organism evidence="1 2">
    <name type="scientific">Metabacillus bambusae</name>
    <dbReference type="NCBI Taxonomy" id="2795218"/>
    <lineage>
        <taxon>Bacteria</taxon>
        <taxon>Bacillati</taxon>
        <taxon>Bacillota</taxon>
        <taxon>Bacilli</taxon>
        <taxon>Bacillales</taxon>
        <taxon>Bacillaceae</taxon>
        <taxon>Metabacillus</taxon>
    </lineage>
</organism>
<reference evidence="1 2" key="1">
    <citation type="submission" date="2021-03" db="EMBL/GenBank/DDBJ databases">
        <title>Whole genome sequence of Metabacillus bambusae BG109.</title>
        <authorList>
            <person name="Jeong J.W."/>
        </authorList>
    </citation>
    <scope>NUCLEOTIDE SEQUENCE [LARGE SCALE GENOMIC DNA]</scope>
    <source>
        <strain evidence="1 2">BG109</strain>
    </source>
</reference>
<protein>
    <recommendedName>
        <fullName evidence="3">DUF262 domain-containing protein</fullName>
    </recommendedName>
</protein>
<name>A0ABS3N138_9BACI</name>
<proteinExistence type="predicted"/>
<accession>A0ABS3N138</accession>